<evidence type="ECO:0000256" key="11">
    <source>
        <dbReference type="PIRSR" id="PIRSR018427-1"/>
    </source>
</evidence>
<keyword evidence="4 10" id="KW-0963">Cytoplasm</keyword>
<reference evidence="13 14" key="1">
    <citation type="submission" date="2016-03" db="EMBL/GenBank/DDBJ databases">
        <title>Genome sequence of Nesiotobacter sp. nov., a moderately halophilic alphaproteobacterium isolated from the Yellow Sea, China.</title>
        <authorList>
            <person name="Zhang G."/>
            <person name="Zhang R."/>
        </authorList>
    </citation>
    <scope>NUCLEOTIDE SEQUENCE [LARGE SCALE GENOMIC DNA]</scope>
    <source>
        <strain evidence="13 14">WB1-6</strain>
    </source>
</reference>
<keyword evidence="5 10" id="KW-0479">Metal-binding</keyword>
<dbReference type="NCBIfam" id="NF002995">
    <property type="entry name" value="PRK03759.1"/>
    <property type="match status" value="1"/>
</dbReference>
<proteinExistence type="inferred from homology"/>
<evidence type="ECO:0000259" key="12">
    <source>
        <dbReference type="PROSITE" id="PS51462"/>
    </source>
</evidence>
<feature type="domain" description="Nudix hydrolase" evidence="12">
    <location>
        <begin position="36"/>
        <end position="168"/>
    </location>
</feature>
<dbReference type="Gene3D" id="3.90.79.10">
    <property type="entry name" value="Nucleoside Triphosphate Pyrophosphohydrolase"/>
    <property type="match status" value="1"/>
</dbReference>
<dbReference type="PANTHER" id="PTHR10885:SF0">
    <property type="entry name" value="ISOPENTENYL-DIPHOSPHATE DELTA-ISOMERASE"/>
    <property type="match status" value="1"/>
</dbReference>
<dbReference type="GO" id="GO:0005737">
    <property type="term" value="C:cytoplasm"/>
    <property type="evidence" value="ECO:0007669"/>
    <property type="project" value="UniProtKB-SubCell"/>
</dbReference>
<feature type="active site" evidence="10 11">
    <location>
        <position position="73"/>
    </location>
</feature>
<dbReference type="EC" id="5.3.3.2" evidence="3 10"/>
<evidence type="ECO:0000256" key="5">
    <source>
        <dbReference type="ARBA" id="ARBA00022723"/>
    </source>
</evidence>
<dbReference type="SUPFAM" id="SSF55811">
    <property type="entry name" value="Nudix"/>
    <property type="match status" value="1"/>
</dbReference>
<evidence type="ECO:0000256" key="9">
    <source>
        <dbReference type="ARBA" id="ARBA00023235"/>
    </source>
</evidence>
<evidence type="ECO:0000256" key="4">
    <source>
        <dbReference type="ARBA" id="ARBA00022490"/>
    </source>
</evidence>
<keyword evidence="6 10" id="KW-0460">Magnesium</keyword>
<evidence type="ECO:0000256" key="2">
    <source>
        <dbReference type="ARBA" id="ARBA00007579"/>
    </source>
</evidence>
<evidence type="ECO:0000256" key="8">
    <source>
        <dbReference type="ARBA" id="ARBA00023229"/>
    </source>
</evidence>
<keyword evidence="14" id="KW-1185">Reference proteome</keyword>
<dbReference type="CDD" id="cd02885">
    <property type="entry name" value="NUDIX_IPP_Isomerase"/>
    <property type="match status" value="1"/>
</dbReference>
<dbReference type="HAMAP" id="MF_00202">
    <property type="entry name" value="Idi"/>
    <property type="match status" value="1"/>
</dbReference>
<feature type="binding site" evidence="10">
    <location>
        <position position="118"/>
    </location>
    <ligand>
        <name>Mn(2+)</name>
        <dbReference type="ChEBI" id="CHEBI:29035"/>
    </ligand>
</feature>
<dbReference type="PIRSF" id="PIRSF018427">
    <property type="entry name" value="Isopntndiph_ism"/>
    <property type="match status" value="1"/>
</dbReference>
<dbReference type="STRING" id="197461.A3843_11230"/>
<comment type="cofactor">
    <cofactor evidence="10">
        <name>Mg(2+)</name>
        <dbReference type="ChEBI" id="CHEBI:18420"/>
    </cofactor>
    <text evidence="10">Binds 1 Mg(2+) ion per subunit. The magnesium ion binds only when substrate is bound.</text>
</comment>
<comment type="subcellular location">
    <subcellularLocation>
        <location evidence="10">Cytoplasm</location>
    </subcellularLocation>
</comment>
<comment type="function">
    <text evidence="10">Catalyzes the 1,3-allylic rearrangement of the homoallylic substrate isopentenyl (IPP) to its highly electrophilic allylic isomer, dimethylallyl diphosphate (DMAPP).</text>
</comment>
<feature type="binding site" evidence="10">
    <location>
        <position position="32"/>
    </location>
    <ligand>
        <name>Mn(2+)</name>
        <dbReference type="ChEBI" id="CHEBI:29035"/>
    </ligand>
</feature>
<dbReference type="AlphaFoldDB" id="A0A1U7JGR5"/>
<gene>
    <name evidence="10" type="primary">idi</name>
    <name evidence="13" type="ORF">A3843_11230</name>
</gene>
<comment type="cofactor">
    <cofactor evidence="10">
        <name>Mn(2+)</name>
        <dbReference type="ChEBI" id="CHEBI:29035"/>
    </cofactor>
    <text evidence="10">Binds 1 Mn(2+) ion per subunit.</text>
</comment>
<dbReference type="UniPathway" id="UPA00059">
    <property type="reaction ID" value="UER00104"/>
</dbReference>
<feature type="binding site" evidence="10">
    <location>
        <position position="93"/>
    </location>
    <ligand>
        <name>Mg(2+)</name>
        <dbReference type="ChEBI" id="CHEBI:18420"/>
    </ligand>
</feature>
<dbReference type="GO" id="GO:0004452">
    <property type="term" value="F:isopentenyl-diphosphate delta-isomerase activity"/>
    <property type="evidence" value="ECO:0007669"/>
    <property type="project" value="UniProtKB-UniRule"/>
</dbReference>
<dbReference type="InterPro" id="IPR015797">
    <property type="entry name" value="NUDIX_hydrolase-like_dom_sf"/>
</dbReference>
<dbReference type="GO" id="GO:0009240">
    <property type="term" value="P:isopentenyl diphosphate biosynthetic process"/>
    <property type="evidence" value="ECO:0007669"/>
    <property type="project" value="TreeGrafter"/>
</dbReference>
<feature type="active site" evidence="10 11">
    <location>
        <position position="120"/>
    </location>
</feature>
<comment type="pathway">
    <text evidence="1 10">Isoprenoid biosynthesis; dimethylallyl diphosphate biosynthesis; dimethylallyl diphosphate from isopentenyl diphosphate: step 1/1.</text>
</comment>
<comment type="similarity">
    <text evidence="2 10">Belongs to the IPP isomerase type 1 family.</text>
</comment>
<dbReference type="PROSITE" id="PS51462">
    <property type="entry name" value="NUDIX"/>
    <property type="match status" value="1"/>
</dbReference>
<dbReference type="NCBIfam" id="TIGR02150">
    <property type="entry name" value="IPP_isom_1"/>
    <property type="match status" value="1"/>
</dbReference>
<organism evidence="13 14">
    <name type="scientific">Pseudovibrio exalbescens</name>
    <dbReference type="NCBI Taxonomy" id="197461"/>
    <lineage>
        <taxon>Bacteria</taxon>
        <taxon>Pseudomonadati</taxon>
        <taxon>Pseudomonadota</taxon>
        <taxon>Alphaproteobacteria</taxon>
        <taxon>Hyphomicrobiales</taxon>
        <taxon>Stappiaceae</taxon>
        <taxon>Pseudovibrio</taxon>
    </lineage>
</organism>
<sequence>MPPDTLPDDKETVILVNSRDEALGTAGKLAVHRDGRLHRAISVFAFNSAGELLIQQRAADKYHSAGKWANTACGHPRPDEPLEAAARRRLRAELGFDSPLTLGFQTLYKADCGNGLTEHELVHVFFCKTDQTTAPVPSEVQAVRYVSLDQIHADLNSNRDSYAVWFQFYLDHHLTDLQNWAAKL</sequence>
<evidence type="ECO:0000313" key="13">
    <source>
        <dbReference type="EMBL" id="OKL43882.1"/>
    </source>
</evidence>
<dbReference type="PANTHER" id="PTHR10885">
    <property type="entry name" value="ISOPENTENYL-DIPHOSPHATE DELTA-ISOMERASE"/>
    <property type="match status" value="1"/>
</dbReference>
<dbReference type="InterPro" id="IPR011876">
    <property type="entry name" value="IsopentenylPP_isomerase_typ1"/>
</dbReference>
<dbReference type="Pfam" id="PF00293">
    <property type="entry name" value="NUDIX"/>
    <property type="match status" value="1"/>
</dbReference>
<keyword evidence="8 10" id="KW-0414">Isoprene biosynthesis</keyword>
<comment type="caution">
    <text evidence="13">The sequence shown here is derived from an EMBL/GenBank/DDBJ whole genome shotgun (WGS) entry which is preliminary data.</text>
</comment>
<dbReference type="InterPro" id="IPR056375">
    <property type="entry name" value="Idi_bact"/>
</dbReference>
<dbReference type="GO" id="GO:0050992">
    <property type="term" value="P:dimethylallyl diphosphate biosynthetic process"/>
    <property type="evidence" value="ECO:0007669"/>
    <property type="project" value="UniProtKB-UniRule"/>
</dbReference>
<dbReference type="GO" id="GO:0046872">
    <property type="term" value="F:metal ion binding"/>
    <property type="evidence" value="ECO:0007669"/>
    <property type="project" value="UniProtKB-KW"/>
</dbReference>
<feature type="binding site" evidence="10">
    <location>
        <position position="120"/>
    </location>
    <ligand>
        <name>Mn(2+)</name>
        <dbReference type="ChEBI" id="CHEBI:29035"/>
    </ligand>
</feature>
<evidence type="ECO:0000256" key="3">
    <source>
        <dbReference type="ARBA" id="ARBA00012057"/>
    </source>
</evidence>
<protein>
    <recommendedName>
        <fullName evidence="3 10">Isopentenyl-diphosphate Delta-isomerase</fullName>
        <shortName evidence="10">IPP isomerase</shortName>
        <ecNumber evidence="3 10">5.3.3.2</ecNumber>
    </recommendedName>
    <alternativeName>
        <fullName evidence="10">IPP:DMAPP isomerase</fullName>
    </alternativeName>
    <alternativeName>
        <fullName evidence="10">Isopentenyl pyrophosphate isomerase</fullName>
    </alternativeName>
</protein>
<evidence type="ECO:0000256" key="1">
    <source>
        <dbReference type="ARBA" id="ARBA00004826"/>
    </source>
</evidence>
<dbReference type="InterPro" id="IPR000086">
    <property type="entry name" value="NUDIX_hydrolase_dom"/>
</dbReference>
<evidence type="ECO:0000256" key="6">
    <source>
        <dbReference type="ARBA" id="ARBA00022842"/>
    </source>
</evidence>
<dbReference type="EMBL" id="LVVZ01000016">
    <property type="protein sequence ID" value="OKL43882.1"/>
    <property type="molecule type" value="Genomic_DNA"/>
</dbReference>
<comment type="catalytic activity">
    <reaction evidence="10">
        <text>isopentenyl diphosphate = dimethylallyl diphosphate</text>
        <dbReference type="Rhea" id="RHEA:23284"/>
        <dbReference type="ChEBI" id="CHEBI:57623"/>
        <dbReference type="ChEBI" id="CHEBI:128769"/>
        <dbReference type="EC" id="5.3.3.2"/>
    </reaction>
</comment>
<accession>A0A1U7JGR5</accession>
<dbReference type="Proteomes" id="UP000185783">
    <property type="component" value="Unassembled WGS sequence"/>
</dbReference>
<keyword evidence="9 10" id="KW-0413">Isomerase</keyword>
<evidence type="ECO:0000256" key="10">
    <source>
        <dbReference type="HAMAP-Rule" id="MF_00202"/>
    </source>
</evidence>
<dbReference type="RefSeq" id="WP_028483139.1">
    <property type="nucleotide sequence ID" value="NZ_LVVZ01000016.1"/>
</dbReference>
<name>A0A1U7JGR5_9HYPH</name>
<keyword evidence="7 10" id="KW-0464">Manganese</keyword>
<feature type="binding site" evidence="10">
    <location>
        <position position="38"/>
    </location>
    <ligand>
        <name>Mn(2+)</name>
        <dbReference type="ChEBI" id="CHEBI:29035"/>
    </ligand>
</feature>
<evidence type="ECO:0000256" key="7">
    <source>
        <dbReference type="ARBA" id="ARBA00023211"/>
    </source>
</evidence>
<feature type="binding site" evidence="10">
    <location>
        <position position="75"/>
    </location>
    <ligand>
        <name>Mn(2+)</name>
        <dbReference type="ChEBI" id="CHEBI:29035"/>
    </ligand>
</feature>
<evidence type="ECO:0000313" key="14">
    <source>
        <dbReference type="Proteomes" id="UP000185783"/>
    </source>
</evidence>